<keyword evidence="5 13" id="KW-0812">Transmembrane</keyword>
<protein>
    <recommendedName>
        <fullName evidence="12">Nickel import system permease protein NikB</fullName>
    </recommendedName>
</protein>
<evidence type="ECO:0000256" key="1">
    <source>
        <dbReference type="ARBA" id="ARBA00004651"/>
    </source>
</evidence>
<dbReference type="InterPro" id="IPR000515">
    <property type="entry name" value="MetI-like"/>
</dbReference>
<evidence type="ECO:0000313" key="16">
    <source>
        <dbReference type="Proteomes" id="UP001256827"/>
    </source>
</evidence>
<evidence type="ECO:0000256" key="4">
    <source>
        <dbReference type="ARBA" id="ARBA00022596"/>
    </source>
</evidence>
<evidence type="ECO:0000259" key="14">
    <source>
        <dbReference type="PROSITE" id="PS50928"/>
    </source>
</evidence>
<accession>A0ABY9SWS9</accession>
<dbReference type="NCBIfam" id="TIGR02789">
    <property type="entry name" value="nickel_nikB"/>
    <property type="match status" value="1"/>
</dbReference>
<dbReference type="CDD" id="cd06261">
    <property type="entry name" value="TM_PBP2"/>
    <property type="match status" value="1"/>
</dbReference>
<feature type="transmembrane region" description="Helical" evidence="13">
    <location>
        <begin position="137"/>
        <end position="157"/>
    </location>
</feature>
<comment type="subunit">
    <text evidence="11">The complex is composed of two ATP-binding proteins (NikD and NikE), two transmembrane proteins (NikB and NikC) and a solute-binding protein (NikA).</text>
</comment>
<feature type="transmembrane region" description="Helical" evidence="13">
    <location>
        <begin position="104"/>
        <end position="125"/>
    </location>
</feature>
<dbReference type="RefSeq" id="WP_310763545.1">
    <property type="nucleotide sequence ID" value="NZ_CP134050.1"/>
</dbReference>
<sequence length="310" mass="34892">MVSYIGKRILAVIPIVLFAIFVTFVLIRISPVDPAEAYLTAAHIHPTEELLAQKRHEFGLDQPLYVQYFQTVIKICRLDFGKSYLTNESVIDEIAARIPATLQLAVSSIVLAVLISIPLGFLSAVYKNSLIDKFSRLLSFFGASIPQFWLGYLLIFFFSVKLDLLPVEGRGSWEHLVLPSVTLSLALIAIYTRLLRASVLEQLQESYVLYARTRGLRERSIMLKHVLKIAIAPVITGLGMNMGKLMTGTIIVEQVFSWPGFGRYFVEAIFNRDIPVIQSYVIFAACLFILCNLIVDILQLYMDPRISVKG</sequence>
<dbReference type="InterPro" id="IPR045621">
    <property type="entry name" value="BPD_transp_1_N"/>
</dbReference>
<evidence type="ECO:0000256" key="3">
    <source>
        <dbReference type="ARBA" id="ARBA00022475"/>
    </source>
</evidence>
<dbReference type="Proteomes" id="UP001256827">
    <property type="component" value="Chromosome"/>
</dbReference>
<dbReference type="EMBL" id="CP134050">
    <property type="protein sequence ID" value="WNC12271.1"/>
    <property type="molecule type" value="Genomic_DNA"/>
</dbReference>
<dbReference type="NCBIfam" id="NF045470">
    <property type="entry name" value="Opp2B"/>
    <property type="match status" value="1"/>
</dbReference>
<feature type="transmembrane region" description="Helical" evidence="13">
    <location>
        <begin position="9"/>
        <end position="29"/>
    </location>
</feature>
<comment type="subcellular location">
    <subcellularLocation>
        <location evidence="1 13">Cell membrane</location>
        <topology evidence="1 13">Multi-pass membrane protein</topology>
    </subcellularLocation>
</comment>
<proteinExistence type="inferred from homology"/>
<dbReference type="Pfam" id="PF00528">
    <property type="entry name" value="BPD_transp_1"/>
    <property type="match status" value="1"/>
</dbReference>
<feature type="transmembrane region" description="Helical" evidence="13">
    <location>
        <begin position="221"/>
        <end position="240"/>
    </location>
</feature>
<keyword evidence="7" id="KW-0406">Ion transport</keyword>
<keyword evidence="9 13" id="KW-0472">Membrane</keyword>
<organism evidence="15 16">
    <name type="scientific">Brevibacillus brevis</name>
    <name type="common">Bacillus brevis</name>
    <dbReference type="NCBI Taxonomy" id="1393"/>
    <lineage>
        <taxon>Bacteria</taxon>
        <taxon>Bacillati</taxon>
        <taxon>Bacillota</taxon>
        <taxon>Bacilli</taxon>
        <taxon>Bacillales</taxon>
        <taxon>Paenibacillaceae</taxon>
        <taxon>Brevibacillus</taxon>
    </lineage>
</organism>
<keyword evidence="2 13" id="KW-0813">Transport</keyword>
<dbReference type="Gene3D" id="1.10.3720.10">
    <property type="entry name" value="MetI-like"/>
    <property type="match status" value="1"/>
</dbReference>
<evidence type="ECO:0000256" key="6">
    <source>
        <dbReference type="ARBA" id="ARBA00022989"/>
    </source>
</evidence>
<dbReference type="PANTHER" id="PTHR43163:SF6">
    <property type="entry name" value="DIPEPTIDE TRANSPORT SYSTEM PERMEASE PROTEIN DPPB-RELATED"/>
    <property type="match status" value="1"/>
</dbReference>
<evidence type="ECO:0000256" key="11">
    <source>
        <dbReference type="ARBA" id="ARBA00038669"/>
    </source>
</evidence>
<evidence type="ECO:0000256" key="9">
    <source>
        <dbReference type="ARBA" id="ARBA00023136"/>
    </source>
</evidence>
<evidence type="ECO:0000256" key="5">
    <source>
        <dbReference type="ARBA" id="ARBA00022692"/>
    </source>
</evidence>
<dbReference type="SUPFAM" id="SSF161098">
    <property type="entry name" value="MetI-like"/>
    <property type="match status" value="1"/>
</dbReference>
<feature type="transmembrane region" description="Helical" evidence="13">
    <location>
        <begin position="280"/>
        <end position="301"/>
    </location>
</feature>
<keyword evidence="4" id="KW-0533">Nickel</keyword>
<dbReference type="InterPro" id="IPR050045">
    <property type="entry name" value="Opp2B"/>
</dbReference>
<comment type="similarity">
    <text evidence="10">Belongs to the binding-protein-dependent transport system permease family. OppBC subfamily.</text>
</comment>
<evidence type="ECO:0000256" key="12">
    <source>
        <dbReference type="ARBA" id="ARBA00044774"/>
    </source>
</evidence>
<feature type="transmembrane region" description="Helical" evidence="13">
    <location>
        <begin position="177"/>
        <end position="195"/>
    </location>
</feature>
<keyword evidence="6 13" id="KW-1133">Transmembrane helix</keyword>
<evidence type="ECO:0000256" key="8">
    <source>
        <dbReference type="ARBA" id="ARBA00023112"/>
    </source>
</evidence>
<feature type="domain" description="ABC transmembrane type-1" evidence="14">
    <location>
        <begin position="98"/>
        <end position="299"/>
    </location>
</feature>
<dbReference type="PANTHER" id="PTHR43163">
    <property type="entry name" value="DIPEPTIDE TRANSPORT SYSTEM PERMEASE PROTEIN DPPB-RELATED"/>
    <property type="match status" value="1"/>
</dbReference>
<evidence type="ECO:0000256" key="13">
    <source>
        <dbReference type="RuleBase" id="RU363032"/>
    </source>
</evidence>
<reference evidence="15 16" key="1">
    <citation type="submission" date="2023-09" db="EMBL/GenBank/DDBJ databases">
        <title>Complete Genome and Methylome dissection of Bacillus brevis NEB573 original source of BbsI restriction endonuclease.</title>
        <authorList>
            <person name="Fomenkov A."/>
            <person name="Roberts R.D."/>
        </authorList>
    </citation>
    <scope>NUCLEOTIDE SEQUENCE [LARGE SCALE GENOMIC DNA]</scope>
    <source>
        <strain evidence="15 16">NEB573</strain>
    </source>
</reference>
<evidence type="ECO:0000313" key="15">
    <source>
        <dbReference type="EMBL" id="WNC12271.1"/>
    </source>
</evidence>
<name>A0ABY9SWS9_BREBE</name>
<dbReference type="Pfam" id="PF19300">
    <property type="entry name" value="BPD_transp_1_N"/>
    <property type="match status" value="1"/>
</dbReference>
<evidence type="ECO:0000256" key="7">
    <source>
        <dbReference type="ARBA" id="ARBA00023065"/>
    </source>
</evidence>
<keyword evidence="16" id="KW-1185">Reference proteome</keyword>
<evidence type="ECO:0000256" key="10">
    <source>
        <dbReference type="ARBA" id="ARBA00024202"/>
    </source>
</evidence>
<dbReference type="InterPro" id="IPR014156">
    <property type="entry name" value="Nickel_NikB"/>
</dbReference>
<keyword evidence="3" id="KW-1003">Cell membrane</keyword>
<keyword evidence="8" id="KW-0921">Nickel transport</keyword>
<gene>
    <name evidence="15" type="primary">nikB</name>
    <name evidence="15" type="ORF">RGB73_16140</name>
</gene>
<evidence type="ECO:0000256" key="2">
    <source>
        <dbReference type="ARBA" id="ARBA00022448"/>
    </source>
</evidence>
<dbReference type="InterPro" id="IPR035906">
    <property type="entry name" value="MetI-like_sf"/>
</dbReference>
<dbReference type="PROSITE" id="PS50928">
    <property type="entry name" value="ABC_TM1"/>
    <property type="match status" value="1"/>
</dbReference>